<evidence type="ECO:0000313" key="2">
    <source>
        <dbReference type="EMBL" id="KAG5608534.1"/>
    </source>
</evidence>
<gene>
    <name evidence="2" type="ORF">H5410_019815</name>
</gene>
<name>A0A9J5ZCC0_SOLCO</name>
<feature type="region of interest" description="Disordered" evidence="1">
    <location>
        <begin position="1"/>
        <end position="20"/>
    </location>
</feature>
<dbReference type="Proteomes" id="UP000824120">
    <property type="component" value="Chromosome 4"/>
</dbReference>
<comment type="caution">
    <text evidence="2">The sequence shown here is derived from an EMBL/GenBank/DDBJ whole genome shotgun (WGS) entry which is preliminary data.</text>
</comment>
<dbReference type="AlphaFoldDB" id="A0A9J5ZCC0"/>
<evidence type="ECO:0000256" key="1">
    <source>
        <dbReference type="SAM" id="MobiDB-lite"/>
    </source>
</evidence>
<sequence>MLHRHSLLSSSPANFAPLRPKKKSTCESLFLFWPNSPTPNELFISILTVENEKKKKNALKANIQHEIKS</sequence>
<reference evidence="2 3" key="1">
    <citation type="submission" date="2020-09" db="EMBL/GenBank/DDBJ databases">
        <title>De no assembly of potato wild relative species, Solanum commersonii.</title>
        <authorList>
            <person name="Cho K."/>
        </authorList>
    </citation>
    <scope>NUCLEOTIDE SEQUENCE [LARGE SCALE GENOMIC DNA]</scope>
    <source>
        <strain evidence="2">LZ3.2</strain>
        <tissue evidence="2">Leaf</tissue>
    </source>
</reference>
<dbReference type="EMBL" id="JACXVP010000004">
    <property type="protein sequence ID" value="KAG5608534.1"/>
    <property type="molecule type" value="Genomic_DNA"/>
</dbReference>
<protein>
    <submittedName>
        <fullName evidence="2">Uncharacterized protein</fullName>
    </submittedName>
</protein>
<proteinExistence type="predicted"/>
<keyword evidence="3" id="KW-1185">Reference proteome</keyword>
<evidence type="ECO:0000313" key="3">
    <source>
        <dbReference type="Proteomes" id="UP000824120"/>
    </source>
</evidence>
<accession>A0A9J5ZCC0</accession>
<organism evidence="2 3">
    <name type="scientific">Solanum commersonii</name>
    <name type="common">Commerson's wild potato</name>
    <name type="synonym">Commerson's nightshade</name>
    <dbReference type="NCBI Taxonomy" id="4109"/>
    <lineage>
        <taxon>Eukaryota</taxon>
        <taxon>Viridiplantae</taxon>
        <taxon>Streptophyta</taxon>
        <taxon>Embryophyta</taxon>
        <taxon>Tracheophyta</taxon>
        <taxon>Spermatophyta</taxon>
        <taxon>Magnoliopsida</taxon>
        <taxon>eudicotyledons</taxon>
        <taxon>Gunneridae</taxon>
        <taxon>Pentapetalae</taxon>
        <taxon>asterids</taxon>
        <taxon>lamiids</taxon>
        <taxon>Solanales</taxon>
        <taxon>Solanaceae</taxon>
        <taxon>Solanoideae</taxon>
        <taxon>Solaneae</taxon>
        <taxon>Solanum</taxon>
    </lineage>
</organism>